<dbReference type="RefSeq" id="WP_157424515.1">
    <property type="nucleotide sequence ID" value="NZ_BAAANI010000005.1"/>
</dbReference>
<reference evidence="1 2" key="1">
    <citation type="submission" date="2024-09" db="EMBL/GenBank/DDBJ databases">
        <authorList>
            <person name="Sun Q."/>
            <person name="Mori K."/>
        </authorList>
    </citation>
    <scope>NUCLEOTIDE SEQUENCE [LARGE SCALE GENOMIC DNA]</scope>
    <source>
        <strain evidence="1 2">JCM 14321</strain>
    </source>
</reference>
<dbReference type="Gene3D" id="2.160.20.80">
    <property type="entry name" value="E3 ubiquitin-protein ligase SopA"/>
    <property type="match status" value="1"/>
</dbReference>
<proteinExistence type="predicted"/>
<dbReference type="PANTHER" id="PTHR14136">
    <property type="entry name" value="BTB_POZ DOMAIN-CONTAINING PROTEIN KCTD9"/>
    <property type="match status" value="1"/>
</dbReference>
<gene>
    <name evidence="1" type="ORF">ACFFQV_16395</name>
</gene>
<dbReference type="PANTHER" id="PTHR14136:SF17">
    <property type="entry name" value="BTB_POZ DOMAIN-CONTAINING PROTEIN KCTD9"/>
    <property type="match status" value="1"/>
</dbReference>
<dbReference type="Pfam" id="PF00805">
    <property type="entry name" value="Pentapeptide"/>
    <property type="match status" value="1"/>
</dbReference>
<dbReference type="EMBL" id="JBHMBL010000004">
    <property type="protein sequence ID" value="MFB9643875.1"/>
    <property type="molecule type" value="Genomic_DNA"/>
</dbReference>
<sequence>MKQPRLAAPRIDELRLVDLVEGDEAELSASQALEGRRFTGLDLSERDLTGLRLTECELRGVVAHDARLRGSVIRETLIERLEAPVLHAPRAELRDVEISGSRLGSVEFIDNRWQSVRFVGCKLGFVNLRGSELRDLRFTDCDIEELDLGNARAERVAFDGCELRALAVTGATLRDVDLRGLDFTAMSTLDGIAGLRGATLDHMQVALLAPSLASHLGIRIAD</sequence>
<evidence type="ECO:0000313" key="2">
    <source>
        <dbReference type="Proteomes" id="UP001589667"/>
    </source>
</evidence>
<evidence type="ECO:0000313" key="1">
    <source>
        <dbReference type="EMBL" id="MFB9643875.1"/>
    </source>
</evidence>
<dbReference type="InterPro" id="IPR001646">
    <property type="entry name" value="5peptide_repeat"/>
</dbReference>
<dbReference type="SUPFAM" id="SSF141571">
    <property type="entry name" value="Pentapeptide repeat-like"/>
    <property type="match status" value="1"/>
</dbReference>
<keyword evidence="2" id="KW-1185">Reference proteome</keyword>
<protein>
    <submittedName>
        <fullName evidence="1">Pentapeptide repeat-containing protein</fullName>
    </submittedName>
</protein>
<comment type="caution">
    <text evidence="1">The sequence shown here is derived from an EMBL/GenBank/DDBJ whole genome shotgun (WGS) entry which is preliminary data.</text>
</comment>
<organism evidence="1 2">
    <name type="scientific">Agromyces lapidis</name>
    <dbReference type="NCBI Taxonomy" id="279574"/>
    <lineage>
        <taxon>Bacteria</taxon>
        <taxon>Bacillati</taxon>
        <taxon>Actinomycetota</taxon>
        <taxon>Actinomycetes</taxon>
        <taxon>Micrococcales</taxon>
        <taxon>Microbacteriaceae</taxon>
        <taxon>Agromyces</taxon>
    </lineage>
</organism>
<name>A0ABV5SU44_9MICO</name>
<dbReference type="Pfam" id="PF13599">
    <property type="entry name" value="Pentapeptide_4"/>
    <property type="match status" value="1"/>
</dbReference>
<dbReference type="InterPro" id="IPR051082">
    <property type="entry name" value="Pentapeptide-BTB/POZ_domain"/>
</dbReference>
<dbReference type="Proteomes" id="UP001589667">
    <property type="component" value="Unassembled WGS sequence"/>
</dbReference>
<accession>A0ABV5SU44</accession>